<dbReference type="GO" id="GO:0005975">
    <property type="term" value="P:carbohydrate metabolic process"/>
    <property type="evidence" value="ECO:0007669"/>
    <property type="project" value="InterPro"/>
</dbReference>
<dbReference type="AlphaFoldDB" id="A0A7X0FRZ3"/>
<dbReference type="InterPro" id="IPR008928">
    <property type="entry name" value="6-hairpin_glycosidase_sf"/>
</dbReference>
<feature type="compositionally biased region" description="Basic and acidic residues" evidence="5">
    <location>
        <begin position="192"/>
        <end position="201"/>
    </location>
</feature>
<dbReference type="InterPro" id="IPR005195">
    <property type="entry name" value="Glyco_hydro_65_M"/>
</dbReference>
<evidence type="ECO:0000256" key="3">
    <source>
        <dbReference type="PIRSR" id="PIRSR036289-50"/>
    </source>
</evidence>
<evidence type="ECO:0000256" key="5">
    <source>
        <dbReference type="SAM" id="MobiDB-lite"/>
    </source>
</evidence>
<dbReference type="RefSeq" id="WP_184751684.1">
    <property type="nucleotide sequence ID" value="NZ_BAAAJR010000001.1"/>
</dbReference>
<gene>
    <name evidence="9" type="ORF">HD594_002951</name>
</gene>
<dbReference type="InterPro" id="IPR037018">
    <property type="entry name" value="GH65_N"/>
</dbReference>
<dbReference type="PIRSF" id="PIRSF036289">
    <property type="entry name" value="Glycosyl_hydrolase_malt_phosph"/>
    <property type="match status" value="1"/>
</dbReference>
<dbReference type="Pfam" id="PF03633">
    <property type="entry name" value="Glyco_hydro_65C"/>
    <property type="match status" value="1"/>
</dbReference>
<dbReference type="Gene3D" id="2.60.420.10">
    <property type="entry name" value="Maltose phosphorylase, domain 3"/>
    <property type="match status" value="1"/>
</dbReference>
<evidence type="ECO:0000313" key="9">
    <source>
        <dbReference type="EMBL" id="MBB6392638.1"/>
    </source>
</evidence>
<comment type="similarity">
    <text evidence="1">Belongs to the glycosyl hydrolase 65 family.</text>
</comment>
<dbReference type="SUPFAM" id="SSF74650">
    <property type="entry name" value="Galactose mutarotase-like"/>
    <property type="match status" value="1"/>
</dbReference>
<name>A0A7X0FRZ3_9MICO</name>
<keyword evidence="9" id="KW-0328">Glycosyltransferase</keyword>
<evidence type="ECO:0000256" key="1">
    <source>
        <dbReference type="ARBA" id="ARBA00006768"/>
    </source>
</evidence>
<proteinExistence type="inferred from homology"/>
<dbReference type="Pfam" id="PF03632">
    <property type="entry name" value="Glyco_hydro_65m"/>
    <property type="match status" value="1"/>
</dbReference>
<feature type="domain" description="Glycoside hydrolase family 65 central catalytic" evidence="6">
    <location>
        <begin position="340"/>
        <end position="705"/>
    </location>
</feature>
<dbReference type="GO" id="GO:0047656">
    <property type="term" value="F:alpha,alpha-trehalose phosphorylase activity"/>
    <property type="evidence" value="ECO:0007669"/>
    <property type="project" value="UniProtKB-EC"/>
</dbReference>
<dbReference type="PANTHER" id="PTHR11051:SF13">
    <property type="entry name" value="GLYCOSYL TRANSFERASE"/>
    <property type="match status" value="1"/>
</dbReference>
<feature type="region of interest" description="Disordered" evidence="5">
    <location>
        <begin position="181"/>
        <end position="201"/>
    </location>
</feature>
<feature type="domain" description="Glycoside hydrolase family 65 C-terminal" evidence="7">
    <location>
        <begin position="714"/>
        <end position="773"/>
    </location>
</feature>
<keyword evidence="10" id="KW-1185">Reference proteome</keyword>
<keyword evidence="2" id="KW-0326">Glycosidase</keyword>
<reference evidence="9 10" key="1">
    <citation type="submission" date="2020-08" db="EMBL/GenBank/DDBJ databases">
        <title>Sequencing the genomes of 1000 actinobacteria strains.</title>
        <authorList>
            <person name="Klenk H.-P."/>
        </authorList>
    </citation>
    <scope>NUCLEOTIDE SEQUENCE [LARGE SCALE GENOMIC DNA]</scope>
    <source>
        <strain evidence="9 10">DSM 12511</strain>
    </source>
</reference>
<evidence type="ECO:0000259" key="7">
    <source>
        <dbReference type="Pfam" id="PF03633"/>
    </source>
</evidence>
<dbReference type="InterPro" id="IPR011013">
    <property type="entry name" value="Gal_mutarotase_sf_dom"/>
</dbReference>
<evidence type="ECO:0000256" key="4">
    <source>
        <dbReference type="PIRSR" id="PIRSR036289-51"/>
    </source>
</evidence>
<feature type="binding site" evidence="4">
    <location>
        <begin position="617"/>
        <end position="618"/>
    </location>
    <ligand>
        <name>substrate</name>
    </ligand>
</feature>
<dbReference type="EC" id="2.4.1.64" evidence="9"/>
<dbReference type="InterPro" id="IPR005196">
    <property type="entry name" value="Glyco_hydro_65_N"/>
</dbReference>
<protein>
    <submittedName>
        <fullName evidence="9">Alpha,alpha-trehalose phosphorylase</fullName>
        <ecNumber evidence="9">2.4.1.64</ecNumber>
    </submittedName>
</protein>
<evidence type="ECO:0000259" key="8">
    <source>
        <dbReference type="Pfam" id="PF03636"/>
    </source>
</evidence>
<dbReference type="InterPro" id="IPR005194">
    <property type="entry name" value="Glyco_hydro_65_C"/>
</dbReference>
<dbReference type="GO" id="GO:0030246">
    <property type="term" value="F:carbohydrate binding"/>
    <property type="evidence" value="ECO:0007669"/>
    <property type="project" value="InterPro"/>
</dbReference>
<feature type="domain" description="Glycoside hydrolase family 65 N-terminal" evidence="8">
    <location>
        <begin position="15"/>
        <end position="284"/>
    </location>
</feature>
<dbReference type="Pfam" id="PF03636">
    <property type="entry name" value="Glyco_hydro_65N"/>
    <property type="match status" value="1"/>
</dbReference>
<comment type="caution">
    <text evidence="9">The sequence shown here is derived from an EMBL/GenBank/DDBJ whole genome shotgun (WGS) entry which is preliminary data.</text>
</comment>
<feature type="binding site" evidence="4">
    <location>
        <begin position="374"/>
        <end position="375"/>
    </location>
    <ligand>
        <name>substrate</name>
    </ligand>
</feature>
<dbReference type="GO" id="GO:0004553">
    <property type="term" value="F:hydrolase activity, hydrolyzing O-glycosyl compounds"/>
    <property type="evidence" value="ECO:0007669"/>
    <property type="project" value="TreeGrafter"/>
</dbReference>
<dbReference type="SUPFAM" id="SSF48208">
    <property type="entry name" value="Six-hairpin glycosidases"/>
    <property type="match status" value="1"/>
</dbReference>
<dbReference type="InterPro" id="IPR012341">
    <property type="entry name" value="6hp_glycosidase-like_sf"/>
</dbReference>
<evidence type="ECO:0000313" key="10">
    <source>
        <dbReference type="Proteomes" id="UP000537775"/>
    </source>
</evidence>
<dbReference type="EMBL" id="JACHML010000001">
    <property type="protein sequence ID" value="MBB6392638.1"/>
    <property type="molecule type" value="Genomic_DNA"/>
</dbReference>
<keyword evidence="2" id="KW-0378">Hydrolase</keyword>
<dbReference type="PANTHER" id="PTHR11051">
    <property type="entry name" value="GLYCOSYL HYDROLASE-RELATED"/>
    <property type="match status" value="1"/>
</dbReference>
<dbReference type="Gene3D" id="2.70.98.40">
    <property type="entry name" value="Glycoside hydrolase, family 65, N-terminal domain"/>
    <property type="match status" value="1"/>
</dbReference>
<feature type="active site" description="Proton donor" evidence="3">
    <location>
        <position position="505"/>
    </location>
</feature>
<accession>A0A7X0FRZ3</accession>
<dbReference type="Proteomes" id="UP000537775">
    <property type="component" value="Unassembled WGS sequence"/>
</dbReference>
<evidence type="ECO:0000259" key="6">
    <source>
        <dbReference type="Pfam" id="PF03632"/>
    </source>
</evidence>
<organism evidence="9 10">
    <name type="scientific">Microbacterium thalassium</name>
    <dbReference type="NCBI Taxonomy" id="362649"/>
    <lineage>
        <taxon>Bacteria</taxon>
        <taxon>Bacillati</taxon>
        <taxon>Actinomycetota</taxon>
        <taxon>Actinomycetes</taxon>
        <taxon>Micrococcales</taxon>
        <taxon>Microbacteriaceae</taxon>
        <taxon>Microbacterium</taxon>
    </lineage>
</organism>
<evidence type="ECO:0000256" key="2">
    <source>
        <dbReference type="ARBA" id="ARBA00023295"/>
    </source>
</evidence>
<dbReference type="Gene3D" id="1.50.10.10">
    <property type="match status" value="1"/>
</dbReference>
<keyword evidence="9" id="KW-0808">Transferase</keyword>
<dbReference type="InterPro" id="IPR017045">
    <property type="entry name" value="Malt_Pase/Glycosyl_Hdrlase"/>
</dbReference>
<sequence length="838" mass="93800">MIDRDRFPADPWKLVETQFSVEDAGVTETLFATGNGYLGLRGNQPEGRYAHEHGTFVNGLHETFPIRHAERAYGFAEIGQTIVNAPDAKTMRVYVDDEPLSFDIADLPEYQRELDFRDGVLRRSLRWRTPSGKEVQIEYDRLVSFEEKHLAIMRLTVTVLNADAPVTVSCQLLNRQDGEDVYGGTPTAPKKAGFDPRKAEKISSERVLQPQEYWQDKLRSAMAYRVADSGMTLAVVADHVIETENAYNARTLIEQDIAKNVFRVDGTAGVPIRITKLVSYHTSRGVPARELVDRCRRTIDRAMSQGIDSHYERQRQWLDAFWERSDVEIGGRPELQQAIRWCLFQLAQAAARADGFGVPAKGVTGSGYSGHYFWDTEIYVLPFLAYTTPQWARNALRMRYLMLPAARRRAFQLNEAGALFPWRTINGEEASAYYAAGTAQYHINADVSFAVAKYVRATGDTDFMYREGVDVVVETARLWTSLGFWRTADGVETSFHIHGVTGPDEYTTVVNDNLFTNVMARFNLRVAARVVREMEEVNGEVYREMVARLGLGPDEADRWESAAEAMHIPYSENLGIHPQDAVFLEREIWDLENTPREQRPLLLHFHPLVIYRYQVLKQADVVLALFLQGNHFSDDDKLADFEYYDPLTTGDSTLSAVVQAILAAEVGYQDLAHKYFEEALFVDLADLHHNAADGVHVASAGGVWTALVCGFGGMRDHFGDLTFDPRLPASWPSLRYVLQWQGTRLDITVERTKMTFVAGEGDPVAFNVRGKGYVIGGGETLVVPLDGQGPVKPGRPSLGQFANVRREDGSLLSASVPAVTTTIPVIGETADIEHGADA</sequence>